<keyword evidence="6" id="KW-1185">Reference proteome</keyword>
<dbReference type="GO" id="GO:0046487">
    <property type="term" value="P:glyoxylate metabolic process"/>
    <property type="evidence" value="ECO:0007669"/>
    <property type="project" value="TreeGrafter"/>
</dbReference>
<keyword evidence="1 2" id="KW-0413">Isomerase</keyword>
<feature type="active site" description="Proton donor/acceptor" evidence="3">
    <location>
        <position position="153"/>
    </location>
</feature>
<dbReference type="SUPFAM" id="SSF51658">
    <property type="entry name" value="Xylose isomerase-like"/>
    <property type="match status" value="1"/>
</dbReference>
<dbReference type="AlphaFoldDB" id="A0A1M4SBU7"/>
<dbReference type="RefSeq" id="WP_073353279.1">
    <property type="nucleotide sequence ID" value="NZ_FQUZ01000001.1"/>
</dbReference>
<keyword evidence="5" id="KW-0670">Pyruvate</keyword>
<dbReference type="FunFam" id="3.20.20.150:FF:000007">
    <property type="entry name" value="Hydroxypyruvate isomerase"/>
    <property type="match status" value="1"/>
</dbReference>
<proteinExistence type="inferred from homology"/>
<organism evidence="5 6">
    <name type="scientific">Lampropedia hyalina DSM 16112</name>
    <dbReference type="NCBI Taxonomy" id="1122156"/>
    <lineage>
        <taxon>Bacteria</taxon>
        <taxon>Pseudomonadati</taxon>
        <taxon>Pseudomonadota</taxon>
        <taxon>Betaproteobacteria</taxon>
        <taxon>Burkholderiales</taxon>
        <taxon>Comamonadaceae</taxon>
        <taxon>Lampropedia</taxon>
    </lineage>
</organism>
<dbReference type="Proteomes" id="UP000184327">
    <property type="component" value="Unassembled WGS sequence"/>
</dbReference>
<dbReference type="Gene3D" id="3.20.20.150">
    <property type="entry name" value="Divalent-metal-dependent TIM barrel enzymes"/>
    <property type="match status" value="1"/>
</dbReference>
<dbReference type="InterPro" id="IPR026040">
    <property type="entry name" value="HyI-like"/>
</dbReference>
<dbReference type="InterPro" id="IPR036237">
    <property type="entry name" value="Xyl_isomerase-like_sf"/>
</dbReference>
<accession>A0A1M4SBU7</accession>
<reference evidence="5 6" key="1">
    <citation type="submission" date="2016-11" db="EMBL/GenBank/DDBJ databases">
        <authorList>
            <person name="Jaros S."/>
            <person name="Januszkiewicz K."/>
            <person name="Wedrychowicz H."/>
        </authorList>
    </citation>
    <scope>NUCLEOTIDE SEQUENCE [LARGE SCALE GENOMIC DNA]</scope>
    <source>
        <strain evidence="5 6">DSM 16112</strain>
    </source>
</reference>
<dbReference type="InterPro" id="IPR013022">
    <property type="entry name" value="Xyl_isomerase-like_TIM-brl"/>
</dbReference>
<dbReference type="PANTHER" id="PTHR43489:SF13">
    <property type="entry name" value="HYDROXYPYRUVATE ISOMERASE"/>
    <property type="match status" value="1"/>
</dbReference>
<dbReference type="PANTHER" id="PTHR43489">
    <property type="entry name" value="ISOMERASE"/>
    <property type="match status" value="1"/>
</dbReference>
<dbReference type="STRING" id="1122156.SAMN02745117_00069"/>
<comment type="similarity">
    <text evidence="2">Belongs to the hyi family.</text>
</comment>
<dbReference type="Pfam" id="PF01261">
    <property type="entry name" value="AP_endonuc_2"/>
    <property type="match status" value="1"/>
</dbReference>
<evidence type="ECO:0000256" key="3">
    <source>
        <dbReference type="PIRSR" id="PIRSR006241-50"/>
    </source>
</evidence>
<dbReference type="GO" id="GO:0008903">
    <property type="term" value="F:hydroxypyruvate isomerase activity"/>
    <property type="evidence" value="ECO:0007669"/>
    <property type="project" value="TreeGrafter"/>
</dbReference>
<evidence type="ECO:0000256" key="1">
    <source>
        <dbReference type="ARBA" id="ARBA00023235"/>
    </source>
</evidence>
<evidence type="ECO:0000313" key="6">
    <source>
        <dbReference type="Proteomes" id="UP000184327"/>
    </source>
</evidence>
<sequence length="274" mass="30509">MPQFAANLSFLYTEHPFLERFAAAAEDGFTAVEYLFPYDWPAHQLQQLLRAHGLRQVLFNAPAGGGNRQQVAQAWQQGLRGTAALEWQEAVFRYGVALALEYAQALDCGQIHLMSGLLDAVQAREASTTTRWLHRLTWAAEQAAAVGCRVLIEPINHHDMPGYYLHTQQQAHAALQTIGHPQLGLQLDLYHCQRTEGDALAALQQALPTGRVGHIQIAGVPGRHEPDCGSLPWQALFQQLDDAQWPGWVGCEYQPATHTRAGLGWLRAWQERVV</sequence>
<gene>
    <name evidence="5" type="ORF">SAMN02745117_00069</name>
</gene>
<evidence type="ECO:0000259" key="4">
    <source>
        <dbReference type="Pfam" id="PF01261"/>
    </source>
</evidence>
<feature type="active site" description="Proton donor/acceptor" evidence="3">
    <location>
        <position position="252"/>
    </location>
</feature>
<dbReference type="OrthoDB" id="9786584at2"/>
<dbReference type="InterPro" id="IPR050417">
    <property type="entry name" value="Sugar_Epim/Isomerase"/>
</dbReference>
<name>A0A1M4SBU7_9BURK</name>
<evidence type="ECO:0000313" key="5">
    <source>
        <dbReference type="EMBL" id="SHE29669.1"/>
    </source>
</evidence>
<dbReference type="EMBL" id="FQUZ01000001">
    <property type="protein sequence ID" value="SHE29669.1"/>
    <property type="molecule type" value="Genomic_DNA"/>
</dbReference>
<evidence type="ECO:0000256" key="2">
    <source>
        <dbReference type="PIRNR" id="PIRNR006241"/>
    </source>
</evidence>
<dbReference type="PIRSF" id="PIRSF006241">
    <property type="entry name" value="HyI"/>
    <property type="match status" value="1"/>
</dbReference>
<feature type="domain" description="Xylose isomerase-like TIM barrel" evidence="4">
    <location>
        <begin position="21"/>
        <end position="268"/>
    </location>
</feature>
<protein>
    <submittedName>
        <fullName evidence="5">Hydroxypyruvate isomerase</fullName>
    </submittedName>
</protein>